<evidence type="ECO:0000313" key="2">
    <source>
        <dbReference type="EMBL" id="HIZ01222.1"/>
    </source>
</evidence>
<accession>A0A9D2CWT6</accession>
<protein>
    <submittedName>
        <fullName evidence="2">DUF3836 domain-containing protein</fullName>
    </submittedName>
</protein>
<feature type="signal peptide" evidence="1">
    <location>
        <begin position="1"/>
        <end position="21"/>
    </location>
</feature>
<dbReference type="Proteomes" id="UP000824023">
    <property type="component" value="Unassembled WGS sequence"/>
</dbReference>
<dbReference type="InterPro" id="IPR024339">
    <property type="entry name" value="DUF3836"/>
</dbReference>
<dbReference type="AlphaFoldDB" id="A0A9D2CWT6"/>
<gene>
    <name evidence="2" type="ORF">H9819_03090</name>
</gene>
<dbReference type="Pfam" id="PF12930">
    <property type="entry name" value="DUF3836"/>
    <property type="match status" value="1"/>
</dbReference>
<dbReference type="EMBL" id="DXCK01000046">
    <property type="protein sequence ID" value="HIZ01222.1"/>
    <property type="molecule type" value="Genomic_DNA"/>
</dbReference>
<reference evidence="2" key="1">
    <citation type="journal article" date="2021" name="PeerJ">
        <title>Extensive microbial diversity within the chicken gut microbiome revealed by metagenomics and culture.</title>
        <authorList>
            <person name="Gilroy R."/>
            <person name="Ravi A."/>
            <person name="Getino M."/>
            <person name="Pursley I."/>
            <person name="Horton D.L."/>
            <person name="Alikhan N.F."/>
            <person name="Baker D."/>
            <person name="Gharbi K."/>
            <person name="Hall N."/>
            <person name="Watson M."/>
            <person name="Adriaenssens E.M."/>
            <person name="Foster-Nyarko E."/>
            <person name="Jarju S."/>
            <person name="Secka A."/>
            <person name="Antonio M."/>
            <person name="Oren A."/>
            <person name="Chaudhuri R.R."/>
            <person name="La Ragione R."/>
            <person name="Hildebrand F."/>
            <person name="Pallen M.J."/>
        </authorList>
    </citation>
    <scope>NUCLEOTIDE SEQUENCE</scope>
    <source>
        <strain evidence="2">ChiHjej12B11-24981</strain>
    </source>
</reference>
<feature type="chain" id="PRO_5038715394" evidence="1">
    <location>
        <begin position="22"/>
        <end position="159"/>
    </location>
</feature>
<keyword evidence="1" id="KW-0732">Signal</keyword>
<comment type="caution">
    <text evidence="2">The sequence shown here is derived from an EMBL/GenBank/DDBJ whole genome shotgun (WGS) entry which is preliminary data.</text>
</comment>
<evidence type="ECO:0000313" key="3">
    <source>
        <dbReference type="Proteomes" id="UP000824023"/>
    </source>
</evidence>
<proteinExistence type="predicted"/>
<evidence type="ECO:0000256" key="1">
    <source>
        <dbReference type="SAM" id="SignalP"/>
    </source>
</evidence>
<reference evidence="2" key="2">
    <citation type="submission" date="2021-04" db="EMBL/GenBank/DDBJ databases">
        <authorList>
            <person name="Gilroy R."/>
        </authorList>
    </citation>
    <scope>NUCLEOTIDE SEQUENCE</scope>
    <source>
        <strain evidence="2">ChiHjej12B11-24981</strain>
    </source>
</reference>
<sequence>MKTLVMSLAIAAAGLFNTTFAANPTQRFAYNMEEGEDAQIQYVYKVTEDGRYLRHHLQYRCTYDDAHRLLAKEILRWDDASAKYCPAYALHYAYGDDSVTVECARWCVEEQAYTDVREKVVYASDVYGLTYQAYEYDAESGAWQLTNEHEAKASLLAGR</sequence>
<organism evidence="2 3">
    <name type="scientific">Candidatus Bacteroides merdipullorum</name>
    <dbReference type="NCBI Taxonomy" id="2838474"/>
    <lineage>
        <taxon>Bacteria</taxon>
        <taxon>Pseudomonadati</taxon>
        <taxon>Bacteroidota</taxon>
        <taxon>Bacteroidia</taxon>
        <taxon>Bacteroidales</taxon>
        <taxon>Bacteroidaceae</taxon>
        <taxon>Bacteroides</taxon>
    </lineage>
</organism>
<name>A0A9D2CWT6_9BACE</name>
<dbReference type="Gene3D" id="2.40.128.720">
    <property type="match status" value="1"/>
</dbReference>